<evidence type="ECO:0000313" key="6">
    <source>
        <dbReference type="EMBL" id="NAY90523.1"/>
    </source>
</evidence>
<dbReference type="PANTHER" id="PTHR47506">
    <property type="entry name" value="TRANSCRIPTIONAL REGULATORY PROTEIN"/>
    <property type="match status" value="1"/>
</dbReference>
<protein>
    <submittedName>
        <fullName evidence="6">TetR family transcriptional regulator</fullName>
    </submittedName>
</protein>
<evidence type="ECO:0000313" key="7">
    <source>
        <dbReference type="Proteomes" id="UP000667650"/>
    </source>
</evidence>
<dbReference type="Pfam" id="PF16925">
    <property type="entry name" value="TetR_C_13"/>
    <property type="match status" value="1"/>
</dbReference>
<dbReference type="AlphaFoldDB" id="A0A964T959"/>
<dbReference type="SUPFAM" id="SSF48498">
    <property type="entry name" value="Tetracyclin repressor-like, C-terminal domain"/>
    <property type="match status" value="1"/>
</dbReference>
<feature type="DNA-binding region" description="H-T-H motif" evidence="4">
    <location>
        <begin position="29"/>
        <end position="48"/>
    </location>
</feature>
<dbReference type="PRINTS" id="PR00455">
    <property type="entry name" value="HTHTETR"/>
</dbReference>
<dbReference type="EMBL" id="JAAABI010000001">
    <property type="protein sequence ID" value="NAY90523.1"/>
    <property type="molecule type" value="Genomic_DNA"/>
</dbReference>
<dbReference type="InterPro" id="IPR011075">
    <property type="entry name" value="TetR_C"/>
</dbReference>
<dbReference type="InterPro" id="IPR009057">
    <property type="entry name" value="Homeodomain-like_sf"/>
</dbReference>
<dbReference type="InterPro" id="IPR001647">
    <property type="entry name" value="HTH_TetR"/>
</dbReference>
<keyword evidence="2 4" id="KW-0238">DNA-binding</keyword>
<dbReference type="InterPro" id="IPR036271">
    <property type="entry name" value="Tet_transcr_reg_TetR-rel_C_sf"/>
</dbReference>
<evidence type="ECO:0000256" key="4">
    <source>
        <dbReference type="PROSITE-ProRule" id="PRU00335"/>
    </source>
</evidence>
<dbReference type="Pfam" id="PF00440">
    <property type="entry name" value="TetR_N"/>
    <property type="match status" value="1"/>
</dbReference>
<dbReference type="SUPFAM" id="SSF46689">
    <property type="entry name" value="Homeodomain-like"/>
    <property type="match status" value="1"/>
</dbReference>
<organism evidence="6 7">
    <name type="scientific">Flagellimonas ochracea</name>
    <dbReference type="NCBI Taxonomy" id="2696472"/>
    <lineage>
        <taxon>Bacteria</taxon>
        <taxon>Pseudomonadati</taxon>
        <taxon>Bacteroidota</taxon>
        <taxon>Flavobacteriia</taxon>
        <taxon>Flavobacteriales</taxon>
        <taxon>Flavobacteriaceae</taxon>
        <taxon>Flagellimonas</taxon>
    </lineage>
</organism>
<keyword evidence="1" id="KW-0805">Transcription regulation</keyword>
<evidence type="ECO:0000256" key="2">
    <source>
        <dbReference type="ARBA" id="ARBA00023125"/>
    </source>
</evidence>
<comment type="caution">
    <text evidence="6">The sequence shown here is derived from an EMBL/GenBank/DDBJ whole genome shotgun (WGS) entry which is preliminary data.</text>
</comment>
<keyword evidence="3" id="KW-0804">Transcription</keyword>
<evidence type="ECO:0000256" key="3">
    <source>
        <dbReference type="ARBA" id="ARBA00023163"/>
    </source>
</evidence>
<gene>
    <name evidence="6" type="ORF">GTQ34_01215</name>
</gene>
<feature type="domain" description="HTH tetR-type" evidence="5">
    <location>
        <begin position="6"/>
        <end position="66"/>
    </location>
</feature>
<dbReference type="GO" id="GO:0003677">
    <property type="term" value="F:DNA binding"/>
    <property type="evidence" value="ECO:0007669"/>
    <property type="project" value="UniProtKB-UniRule"/>
</dbReference>
<sequence length="208" mass="23876">MGRDGKPTRNKILAESKELIFENGFSGTSIDQILERTGITKGAFFYHFKTKNLLAKALIEEFAREDIHHMNEVLKATEHLKEDPLARLLQFIQEFIDTMSGLTEPHTCLYASYTYEQNQFDEQTLNHIAETLLTWRATMTQLIKAVLREYDPKVKIDLQSLADHTLVIFEGAFMVSKALQGGDLTADHLKHLKTYFELLFQPKSPSQL</sequence>
<keyword evidence="7" id="KW-1185">Reference proteome</keyword>
<dbReference type="Proteomes" id="UP000667650">
    <property type="component" value="Unassembled WGS sequence"/>
</dbReference>
<dbReference type="PROSITE" id="PS01081">
    <property type="entry name" value="HTH_TETR_1"/>
    <property type="match status" value="1"/>
</dbReference>
<evidence type="ECO:0000256" key="1">
    <source>
        <dbReference type="ARBA" id="ARBA00023015"/>
    </source>
</evidence>
<accession>A0A964T959</accession>
<evidence type="ECO:0000259" key="5">
    <source>
        <dbReference type="PROSITE" id="PS50977"/>
    </source>
</evidence>
<dbReference type="Gene3D" id="1.10.357.10">
    <property type="entry name" value="Tetracycline Repressor, domain 2"/>
    <property type="match status" value="1"/>
</dbReference>
<reference evidence="6" key="1">
    <citation type="submission" date="2020-01" db="EMBL/GenBank/DDBJ databases">
        <title>Muricauda ochracea sp. nov., isolated from a tidal flat of Garorim bay in Korea.</title>
        <authorList>
            <person name="Kim D."/>
            <person name="Yoo Y."/>
            <person name="Kim J.-J."/>
        </authorList>
    </citation>
    <scope>NUCLEOTIDE SEQUENCE</scope>
    <source>
        <strain evidence="6">JGD-17</strain>
    </source>
</reference>
<dbReference type="RefSeq" id="WP_166521937.1">
    <property type="nucleotide sequence ID" value="NZ_JAAABI010000001.1"/>
</dbReference>
<proteinExistence type="predicted"/>
<name>A0A964T959_9FLAO</name>
<dbReference type="PANTHER" id="PTHR47506:SF6">
    <property type="entry name" value="HTH-TYPE TRANSCRIPTIONAL REPRESSOR NEMR"/>
    <property type="match status" value="1"/>
</dbReference>
<dbReference type="InterPro" id="IPR023772">
    <property type="entry name" value="DNA-bd_HTH_TetR-type_CS"/>
</dbReference>
<dbReference type="PROSITE" id="PS50977">
    <property type="entry name" value="HTH_TETR_2"/>
    <property type="match status" value="1"/>
</dbReference>